<dbReference type="InterPro" id="IPR001763">
    <property type="entry name" value="Rhodanese-like_dom"/>
</dbReference>
<dbReference type="EMBL" id="BHVO01000120">
    <property type="protein sequence ID" value="GCA72662.1"/>
    <property type="molecule type" value="Genomic_DNA"/>
</dbReference>
<dbReference type="CDD" id="cd00158">
    <property type="entry name" value="RHOD"/>
    <property type="match status" value="1"/>
</dbReference>
<evidence type="ECO:0000256" key="1">
    <source>
        <dbReference type="ARBA" id="ARBA00022679"/>
    </source>
</evidence>
<dbReference type="InterPro" id="IPR035985">
    <property type="entry name" value="Ubiquitin-activating_enz"/>
</dbReference>
<dbReference type="GO" id="GO:0008641">
    <property type="term" value="F:ubiquitin-like modifier activating enzyme activity"/>
    <property type="evidence" value="ECO:0007669"/>
    <property type="project" value="InterPro"/>
</dbReference>
<proteinExistence type="predicted"/>
<dbReference type="GO" id="GO:0004792">
    <property type="term" value="F:thiosulfate-cyanide sulfurtransferase activity"/>
    <property type="evidence" value="ECO:0007669"/>
    <property type="project" value="TreeGrafter"/>
</dbReference>
<dbReference type="NCBIfam" id="NF005646">
    <property type="entry name" value="PRK07411.1"/>
    <property type="match status" value="1"/>
</dbReference>
<evidence type="ECO:0000256" key="3">
    <source>
        <dbReference type="ARBA" id="ARBA00022840"/>
    </source>
</evidence>
<dbReference type="GO" id="GO:0008146">
    <property type="term" value="F:sulfotransferase activity"/>
    <property type="evidence" value="ECO:0007669"/>
    <property type="project" value="TreeGrafter"/>
</dbReference>
<sequence length="413" mass="45207">MSLNRAETKFLPESSEVSLFTQSMLNPNLAAIELSQEEVQRYSRHIILPEVGLEGQKKLKAASVLCIGTGGLGSPLLLYLAAAGIGRIGIVDFDIVDSSNLQRQIIHGTSWVGKPKIVSAKDRILEINPYCQVDLYETRISSENALDILAPYDVVIDGTDNFPTRYLTNDACVLLDKPNVYGSIFRFEGQATVFNYQGGPNYRDLYPEPPPPGMVPSCAEGGVLGVLPGVIGTIQATEAIKIILGAPDTLSGRLLLYNAWEMKFRELKLRPNPIRPVIEKLIDYEQFCGIPQAKAQEAAEQQKMTEMTVVELKALIDSNANDYILIDVRNPNEYQIANIPNSVLIPLPDIENGAAIPKIKELVNGYRLIAHCKMGGRSAKALAILKEAGIEGINVKGGISAWSREVDSTVPEY</sequence>
<dbReference type="InterPro" id="IPR045886">
    <property type="entry name" value="ThiF/MoeB/HesA"/>
</dbReference>
<dbReference type="GO" id="GO:0005524">
    <property type="term" value="F:ATP binding"/>
    <property type="evidence" value="ECO:0007669"/>
    <property type="project" value="UniProtKB-KW"/>
</dbReference>
<accession>A0A5A5RHN9</accession>
<keyword evidence="5" id="KW-0548">Nucleotidyltransferase</keyword>
<dbReference type="InterPro" id="IPR000594">
    <property type="entry name" value="ThiF_NAD_FAD-bd"/>
</dbReference>
<dbReference type="PANTHER" id="PTHR10953">
    <property type="entry name" value="UBIQUITIN-ACTIVATING ENZYME E1"/>
    <property type="match status" value="1"/>
</dbReference>
<protein>
    <submittedName>
        <fullName evidence="5">Putative adenylyltransferase/sulfurtransferase MoeZ</fullName>
    </submittedName>
</protein>
<evidence type="ECO:0000259" key="4">
    <source>
        <dbReference type="PROSITE" id="PS50206"/>
    </source>
</evidence>
<evidence type="ECO:0000313" key="5">
    <source>
        <dbReference type="EMBL" id="GCA72662.1"/>
    </source>
</evidence>
<keyword evidence="3" id="KW-0067">ATP-binding</keyword>
<dbReference type="AlphaFoldDB" id="A0A5A5RHN9"/>
<dbReference type="Pfam" id="PF00899">
    <property type="entry name" value="ThiF"/>
    <property type="match status" value="1"/>
</dbReference>
<keyword evidence="2" id="KW-0547">Nucleotide-binding</keyword>
<organism evidence="5 6">
    <name type="scientific">Microcystis aeruginosa NIES-2519</name>
    <dbReference type="NCBI Taxonomy" id="2303981"/>
    <lineage>
        <taxon>Bacteria</taxon>
        <taxon>Bacillati</taxon>
        <taxon>Cyanobacteriota</taxon>
        <taxon>Cyanophyceae</taxon>
        <taxon>Oscillatoriophycideae</taxon>
        <taxon>Chroococcales</taxon>
        <taxon>Microcystaceae</taxon>
        <taxon>Microcystis</taxon>
    </lineage>
</organism>
<comment type="caution">
    <text evidence="5">The sequence shown here is derived from an EMBL/GenBank/DDBJ whole genome shotgun (WGS) entry which is preliminary data.</text>
</comment>
<dbReference type="Gene3D" id="3.40.50.720">
    <property type="entry name" value="NAD(P)-binding Rossmann-like Domain"/>
    <property type="match status" value="1"/>
</dbReference>
<dbReference type="CDD" id="cd00757">
    <property type="entry name" value="ThiF_MoeB_HesA_family"/>
    <property type="match status" value="1"/>
</dbReference>
<dbReference type="SMART" id="SM00450">
    <property type="entry name" value="RHOD"/>
    <property type="match status" value="1"/>
</dbReference>
<evidence type="ECO:0000313" key="6">
    <source>
        <dbReference type="Proteomes" id="UP000323569"/>
    </source>
</evidence>
<name>A0A5A5RHN9_MICAE</name>
<reference evidence="5 6" key="1">
    <citation type="submission" date="2018-09" db="EMBL/GenBank/DDBJ databases">
        <title>Evolutionary history of phycoerythrin pigmentation in the water bloom-forming cyanobacterium Microcystis aeruginosa.</title>
        <authorList>
            <person name="Tanabe Y."/>
            <person name="Tanabe Y."/>
            <person name="Yamaguchi H."/>
        </authorList>
    </citation>
    <scope>NUCLEOTIDE SEQUENCE [LARGE SCALE GENOMIC DNA]</scope>
    <source>
        <strain evidence="5 6">NIES-2519</strain>
    </source>
</reference>
<dbReference type="Proteomes" id="UP000323569">
    <property type="component" value="Unassembled WGS sequence"/>
</dbReference>
<dbReference type="InterPro" id="IPR036873">
    <property type="entry name" value="Rhodanese-like_dom_sf"/>
</dbReference>
<dbReference type="GO" id="GO:0005829">
    <property type="term" value="C:cytosol"/>
    <property type="evidence" value="ECO:0007669"/>
    <property type="project" value="TreeGrafter"/>
</dbReference>
<dbReference type="NCBIfam" id="NF004281">
    <property type="entry name" value="PRK05690.1"/>
    <property type="match status" value="1"/>
</dbReference>
<evidence type="ECO:0000256" key="2">
    <source>
        <dbReference type="ARBA" id="ARBA00022741"/>
    </source>
</evidence>
<dbReference type="FunFam" id="3.40.50.720:FF:000033">
    <property type="entry name" value="Adenylyltransferase and sulfurtransferase MOCS3"/>
    <property type="match status" value="1"/>
</dbReference>
<gene>
    <name evidence="5" type="primary">moeZ</name>
    <name evidence="5" type="ORF">MiYa_04215</name>
</gene>
<keyword evidence="1 5" id="KW-0808">Transferase</keyword>
<dbReference type="Gene3D" id="3.40.250.10">
    <property type="entry name" value="Rhodanese-like domain"/>
    <property type="match status" value="1"/>
</dbReference>
<dbReference type="PANTHER" id="PTHR10953:SF102">
    <property type="entry name" value="ADENYLYLTRANSFERASE AND SULFURTRANSFERASE MOCS3"/>
    <property type="match status" value="1"/>
</dbReference>
<dbReference type="SUPFAM" id="SSF69572">
    <property type="entry name" value="Activating enzymes of the ubiquitin-like proteins"/>
    <property type="match status" value="1"/>
</dbReference>
<dbReference type="Pfam" id="PF00581">
    <property type="entry name" value="Rhodanese"/>
    <property type="match status" value="1"/>
</dbReference>
<dbReference type="PROSITE" id="PS50206">
    <property type="entry name" value="RHODANESE_3"/>
    <property type="match status" value="1"/>
</dbReference>
<feature type="domain" description="Rhodanese" evidence="4">
    <location>
        <begin position="319"/>
        <end position="411"/>
    </location>
</feature>
<dbReference type="GO" id="GO:0016779">
    <property type="term" value="F:nucleotidyltransferase activity"/>
    <property type="evidence" value="ECO:0007669"/>
    <property type="project" value="UniProtKB-KW"/>
</dbReference>